<dbReference type="EMBL" id="CAJPVJ010013058">
    <property type="protein sequence ID" value="CAG2174664.1"/>
    <property type="molecule type" value="Genomic_DNA"/>
</dbReference>
<sequence>MRRFVRLTPRSDTHLNDTFPPLLRTDSNRMDHTALSDLRQVLAKVLDENPLQATNQCLQPLQTSHLAAEQVMDAIHELQAWVCTDGLLNRNTLCLPIDNPIREPLMKAMESFAKYGPQKVSKWEPVVRDILLRDHIRQRNKLAVPSRKEVESLSIFTSPSVCESPSLSIFKSPPVRKSSSLFSCTRQLGSSGGSVSIDTGLGLSVSPSHWNISAANDWNWRSETDINAL</sequence>
<name>A0A7R9MC51_9ACAR</name>
<keyword evidence="2" id="KW-1185">Reference proteome</keyword>
<organism evidence="1">
    <name type="scientific">Oppiella nova</name>
    <dbReference type="NCBI Taxonomy" id="334625"/>
    <lineage>
        <taxon>Eukaryota</taxon>
        <taxon>Metazoa</taxon>
        <taxon>Ecdysozoa</taxon>
        <taxon>Arthropoda</taxon>
        <taxon>Chelicerata</taxon>
        <taxon>Arachnida</taxon>
        <taxon>Acari</taxon>
        <taxon>Acariformes</taxon>
        <taxon>Sarcoptiformes</taxon>
        <taxon>Oribatida</taxon>
        <taxon>Brachypylina</taxon>
        <taxon>Oppioidea</taxon>
        <taxon>Oppiidae</taxon>
        <taxon>Oppiella</taxon>
    </lineage>
</organism>
<gene>
    <name evidence="1" type="ORF">ONB1V03_LOCUS14108</name>
</gene>
<accession>A0A7R9MC51</accession>
<dbReference type="AlphaFoldDB" id="A0A7R9MC51"/>
<evidence type="ECO:0000313" key="2">
    <source>
        <dbReference type="Proteomes" id="UP000728032"/>
    </source>
</evidence>
<proteinExistence type="predicted"/>
<dbReference type="EMBL" id="OC927883">
    <property type="protein sequence ID" value="CAD7657478.1"/>
    <property type="molecule type" value="Genomic_DNA"/>
</dbReference>
<dbReference type="Proteomes" id="UP000728032">
    <property type="component" value="Unassembled WGS sequence"/>
</dbReference>
<evidence type="ECO:0000313" key="1">
    <source>
        <dbReference type="EMBL" id="CAD7657478.1"/>
    </source>
</evidence>
<reference evidence="1" key="1">
    <citation type="submission" date="2020-11" db="EMBL/GenBank/DDBJ databases">
        <authorList>
            <person name="Tran Van P."/>
        </authorList>
    </citation>
    <scope>NUCLEOTIDE SEQUENCE</scope>
</reference>
<protein>
    <submittedName>
        <fullName evidence="1">Uncharacterized protein</fullName>
    </submittedName>
</protein>